<evidence type="ECO:0000313" key="3">
    <source>
        <dbReference type="EMBL" id="MBW0145027.1"/>
    </source>
</evidence>
<feature type="transmembrane region" description="Helical" evidence="2">
    <location>
        <begin position="6"/>
        <end position="24"/>
    </location>
</feature>
<sequence>MGVFEMIVGVVLIGTAASIINRWIAAKHGYEYEDETDTMKKIAPVEDPATEKRIQALEKRVRVLERIATDEGARLASEIEALQDAREDDLSDALSTPRFKTRETS</sequence>
<evidence type="ECO:0000256" key="2">
    <source>
        <dbReference type="SAM" id="Phobius"/>
    </source>
</evidence>
<evidence type="ECO:0000256" key="1">
    <source>
        <dbReference type="SAM" id="MobiDB-lite"/>
    </source>
</evidence>
<protein>
    <recommendedName>
        <fullName evidence="5">Phage shock protein B</fullName>
    </recommendedName>
</protein>
<keyword evidence="2" id="KW-1133">Transmembrane helix</keyword>
<comment type="caution">
    <text evidence="3">The sequence shown here is derived from an EMBL/GenBank/DDBJ whole genome shotgun (WGS) entry which is preliminary data.</text>
</comment>
<name>A0ABS6V763_9SPHN</name>
<dbReference type="RefSeq" id="WP_218632967.1">
    <property type="nucleotide sequence ID" value="NZ_JAHVAH010000001.1"/>
</dbReference>
<accession>A0ABS6V763</accession>
<keyword evidence="4" id="KW-1185">Reference proteome</keyword>
<proteinExistence type="predicted"/>
<keyword evidence="2" id="KW-0472">Membrane</keyword>
<organism evidence="3 4">
    <name type="scientific">Sphingomicrobium clamense</name>
    <dbReference type="NCBI Taxonomy" id="2851013"/>
    <lineage>
        <taxon>Bacteria</taxon>
        <taxon>Pseudomonadati</taxon>
        <taxon>Pseudomonadota</taxon>
        <taxon>Alphaproteobacteria</taxon>
        <taxon>Sphingomonadales</taxon>
        <taxon>Sphingomonadaceae</taxon>
        <taxon>Sphingomicrobium</taxon>
    </lineage>
</organism>
<dbReference type="Proteomes" id="UP000698028">
    <property type="component" value="Unassembled WGS sequence"/>
</dbReference>
<dbReference type="EMBL" id="JAHVAH010000001">
    <property type="protein sequence ID" value="MBW0145027.1"/>
    <property type="molecule type" value="Genomic_DNA"/>
</dbReference>
<evidence type="ECO:0008006" key="5">
    <source>
        <dbReference type="Google" id="ProtNLM"/>
    </source>
</evidence>
<evidence type="ECO:0000313" key="4">
    <source>
        <dbReference type="Proteomes" id="UP000698028"/>
    </source>
</evidence>
<reference evidence="3 4" key="1">
    <citation type="submission" date="2021-07" db="EMBL/GenBank/DDBJ databases">
        <title>The draft genome sequence of Sphingomicrobium sp. B8.</title>
        <authorList>
            <person name="Mu L."/>
        </authorList>
    </citation>
    <scope>NUCLEOTIDE SEQUENCE [LARGE SCALE GENOMIC DNA]</scope>
    <source>
        <strain evidence="3 4">B8</strain>
    </source>
</reference>
<feature type="region of interest" description="Disordered" evidence="1">
    <location>
        <begin position="86"/>
        <end position="105"/>
    </location>
</feature>
<gene>
    <name evidence="3" type="ORF">KTQ36_06920</name>
</gene>
<keyword evidence="2" id="KW-0812">Transmembrane</keyword>